<dbReference type="Proteomes" id="UP000596660">
    <property type="component" value="Unplaced"/>
</dbReference>
<dbReference type="InterPro" id="IPR026960">
    <property type="entry name" value="RVT-Znf"/>
</dbReference>
<dbReference type="Pfam" id="PF13966">
    <property type="entry name" value="zf-RVT"/>
    <property type="match status" value="1"/>
</dbReference>
<protein>
    <recommendedName>
        <fullName evidence="1">Reverse transcriptase zinc-binding domain-containing protein</fullName>
    </recommendedName>
</protein>
<keyword evidence="3" id="KW-1185">Reference proteome</keyword>
<reference evidence="2" key="2">
    <citation type="submission" date="2021-03" db="UniProtKB">
        <authorList>
            <consortium name="EnsemblPlants"/>
        </authorList>
    </citation>
    <scope>IDENTIFICATION</scope>
</reference>
<reference evidence="2" key="1">
    <citation type="journal article" date="2017" name="Nature">
        <title>The genome of Chenopodium quinoa.</title>
        <authorList>
            <person name="Jarvis D.E."/>
            <person name="Ho Y.S."/>
            <person name="Lightfoot D.J."/>
            <person name="Schmoeckel S.M."/>
            <person name="Li B."/>
            <person name="Borm T.J.A."/>
            <person name="Ohyanagi H."/>
            <person name="Mineta K."/>
            <person name="Michell C.T."/>
            <person name="Saber N."/>
            <person name="Kharbatia N.M."/>
            <person name="Rupper R.R."/>
            <person name="Sharp A.R."/>
            <person name="Dally N."/>
            <person name="Boughton B.A."/>
            <person name="Woo Y.H."/>
            <person name="Gao G."/>
            <person name="Schijlen E.G.W.M."/>
            <person name="Guo X."/>
            <person name="Momin A.A."/>
            <person name="Negrao S."/>
            <person name="Al-Babili S."/>
            <person name="Gehring C."/>
            <person name="Roessner U."/>
            <person name="Jung C."/>
            <person name="Murphy K."/>
            <person name="Arold S.T."/>
            <person name="Gojobori T."/>
            <person name="van der Linden C.G."/>
            <person name="van Loo E.N."/>
            <person name="Jellen E.N."/>
            <person name="Maughan P.J."/>
            <person name="Tester M."/>
        </authorList>
    </citation>
    <scope>NUCLEOTIDE SEQUENCE [LARGE SCALE GENOMIC DNA]</scope>
    <source>
        <strain evidence="2">cv. PI 614886</strain>
    </source>
</reference>
<evidence type="ECO:0000313" key="3">
    <source>
        <dbReference type="Proteomes" id="UP000596660"/>
    </source>
</evidence>
<feature type="domain" description="Reverse transcriptase zinc-binding" evidence="1">
    <location>
        <begin position="151"/>
        <end position="218"/>
    </location>
</feature>
<dbReference type="Gramene" id="AUR62034066-RA">
    <property type="protein sequence ID" value="AUR62034066-RA:cds"/>
    <property type="gene ID" value="AUR62034066"/>
</dbReference>
<proteinExistence type="predicted"/>
<dbReference type="AlphaFoldDB" id="A0A803MS15"/>
<organism evidence="2 3">
    <name type="scientific">Chenopodium quinoa</name>
    <name type="common">Quinoa</name>
    <dbReference type="NCBI Taxonomy" id="63459"/>
    <lineage>
        <taxon>Eukaryota</taxon>
        <taxon>Viridiplantae</taxon>
        <taxon>Streptophyta</taxon>
        <taxon>Embryophyta</taxon>
        <taxon>Tracheophyta</taxon>
        <taxon>Spermatophyta</taxon>
        <taxon>Magnoliopsida</taxon>
        <taxon>eudicotyledons</taxon>
        <taxon>Gunneridae</taxon>
        <taxon>Pentapetalae</taxon>
        <taxon>Caryophyllales</taxon>
        <taxon>Chenopodiaceae</taxon>
        <taxon>Chenopodioideae</taxon>
        <taxon>Atripliceae</taxon>
        <taxon>Chenopodium</taxon>
    </lineage>
</organism>
<dbReference type="PANTHER" id="PTHR33116">
    <property type="entry name" value="REVERSE TRANSCRIPTASE ZINC-BINDING DOMAIN-CONTAINING PROTEIN-RELATED-RELATED"/>
    <property type="match status" value="1"/>
</dbReference>
<dbReference type="PANTHER" id="PTHR33116:SF86">
    <property type="entry name" value="REVERSE TRANSCRIPTASE DOMAIN-CONTAINING PROTEIN"/>
    <property type="match status" value="1"/>
</dbReference>
<name>A0A803MS15_CHEQI</name>
<sequence length="219" mass="25479">MVDIHDRYLGLPTVVGRSKKVITKGVKDKLWKKLQGWKGMSLVAQFWWGQKQGERKIHWLSWKKLCKPKNEGGLGLRDPKLFNWALLGKQAWRLVLKSGTLIEQVLKGRYYPNSSFMEANVGVNPSYKWCGIAETRWVVRRVMRWRIGDGESVRVWTNQWLEVLPRVNVFAWRACQNALPTRCGIQTQIYDYNPECVIYNRGFESTIHALKDCRGAKAI</sequence>
<evidence type="ECO:0000259" key="1">
    <source>
        <dbReference type="Pfam" id="PF13966"/>
    </source>
</evidence>
<accession>A0A803MS15</accession>
<evidence type="ECO:0000313" key="2">
    <source>
        <dbReference type="EnsemblPlants" id="AUR62034066-RA:cds"/>
    </source>
</evidence>
<dbReference type="EnsemblPlants" id="AUR62034066-RA">
    <property type="protein sequence ID" value="AUR62034066-RA:cds"/>
    <property type="gene ID" value="AUR62034066"/>
</dbReference>